<feature type="transmembrane region" description="Helical" evidence="14">
    <location>
        <begin position="196"/>
        <end position="218"/>
    </location>
</feature>
<keyword evidence="8 14" id="KW-1133">Transmembrane helix</keyword>
<comment type="similarity">
    <text evidence="2 14">Belongs to the LPG synthase family.</text>
</comment>
<evidence type="ECO:0000256" key="5">
    <source>
        <dbReference type="ARBA" id="ARBA00022475"/>
    </source>
</evidence>
<evidence type="ECO:0000313" key="17">
    <source>
        <dbReference type="Proteomes" id="UP001290455"/>
    </source>
</evidence>
<dbReference type="Pfam" id="PF03706">
    <property type="entry name" value="LPG_synthase_TM"/>
    <property type="match status" value="1"/>
</dbReference>
<evidence type="ECO:0000256" key="9">
    <source>
        <dbReference type="ARBA" id="ARBA00023098"/>
    </source>
</evidence>
<feature type="transmembrane region" description="Helical" evidence="14">
    <location>
        <begin position="333"/>
        <end position="356"/>
    </location>
</feature>
<dbReference type="InterPro" id="IPR051211">
    <property type="entry name" value="PG_lysyltransferase"/>
</dbReference>
<reference evidence="16 17" key="1">
    <citation type="submission" date="2023-11" db="EMBL/GenBank/DDBJ databases">
        <title>Bacillus jintuensis, isolated from a mudflat on the Beibu Gulf coast.</title>
        <authorList>
            <person name="Li M."/>
        </authorList>
    </citation>
    <scope>NUCLEOTIDE SEQUENCE [LARGE SCALE GENOMIC DNA]</scope>
    <source>
        <strain evidence="16 17">31A1R</strain>
    </source>
</reference>
<feature type="transmembrane region" description="Helical" evidence="14">
    <location>
        <begin position="88"/>
        <end position="107"/>
    </location>
</feature>
<dbReference type="PANTHER" id="PTHR34697:SF2">
    <property type="entry name" value="PHOSPHATIDYLGLYCEROL LYSYLTRANSFERASE"/>
    <property type="match status" value="1"/>
</dbReference>
<feature type="domain" description="Phosphatidylglycerol lysyltransferase C-terminal" evidence="15">
    <location>
        <begin position="539"/>
        <end position="827"/>
    </location>
</feature>
<evidence type="ECO:0000256" key="11">
    <source>
        <dbReference type="ARBA" id="ARBA00023251"/>
    </source>
</evidence>
<feature type="transmembrane region" description="Helical" evidence="14">
    <location>
        <begin position="368"/>
        <end position="389"/>
    </location>
</feature>
<evidence type="ECO:0000256" key="3">
    <source>
        <dbReference type="ARBA" id="ARBA00012014"/>
    </source>
</evidence>
<accession>A0ABU5IZT2</accession>
<keyword evidence="17" id="KW-1185">Reference proteome</keyword>
<gene>
    <name evidence="14 16" type="primary">mprF</name>
    <name evidence="16" type="ORF">SM124_13100</name>
</gene>
<feature type="transmembrane region" description="Helical" evidence="14">
    <location>
        <begin position="6"/>
        <end position="25"/>
    </location>
</feature>
<dbReference type="InterPro" id="IPR024320">
    <property type="entry name" value="LPG_synthase_C"/>
</dbReference>
<keyword evidence="10 14" id="KW-0472">Membrane</keyword>
<dbReference type="RefSeq" id="WP_322446972.1">
    <property type="nucleotide sequence ID" value="NZ_JAXOFX010000008.1"/>
</dbReference>
<sequence length="849" mass="96599">MLRNKSLIRIIKLIIPILLLTIIYVEGRKELKELDASNLFLQIKSLTPNQLIFMFLSGMIAVSAMIFYDVILVKKLNITIKWTALVKISWISNTFNNVLGFGGFAGASIRGLLLKKYTGDSKELWTSILWITPFILTGLSVLAWFPLFSFVDIQPVLDNHQWLILALWGMAGFLPVYSLFLIYTRRKKGEPLWNHWTTWAIVVSIIEWFIAAVFMWGITVVLGNDLPFHFILSTFIAAAIAGVISLVPGGLGSFDLMILIGLKYYGVEDGQVLIILLFYRLFYFFIPFIIGLIFASTEVIVQTKNAVVQTKLGKWLKKYALIPDYLVPNISHWAMAALVFVSGILLLLSAATPAILDRVTFAEKLFSAPILNMSFQLSVTAGISLLLLSRSIQLKVKSAYTLSYIVLIAGAVFTFSKGFDFEEALFLFGIAALLRISKKQFYRESLSLSCGAFMTMAALTIGSLVTYVFIGYLDHPYEKLKLPEDFERLLVKEPYELLISAIIGLILAIIFNFVGFKLLATNTSPPVRNIDIIDFLVEHKGNVLTHLSFLNDKEFFWTKDEDVLFMYSTMADKLVVLGDPIGDSHSFSRAIDELHQFADVKGLKCVFYQIQKNLLPLYHENGYHFFKLGEEAYVDLEEFTLVGKKKTSLRTVKNKFEREGYKFAIHSPPYNDKFIAELKDVSDEWLGKRKEKGFSLGFFDKHYLQQGPIATLTNTEGQVIAFANLMPVYDNNEVLSVDLMRHLRNVPNGTMDMLFISILEYAKESGYKSFNLGMAPLSNVGMNKYSFLDEKVAAKIYRHGHYLYQFDGIRKYKEKFATRWEPKYLAFRGRQSLPVTIFQLSLLIGKKRK</sequence>
<evidence type="ECO:0000256" key="2">
    <source>
        <dbReference type="ARBA" id="ARBA00008627"/>
    </source>
</evidence>
<comment type="function">
    <text evidence="14">Catalyzes the transfer of a lysyl group from L-lysyl-tRNA(Lys) to membrane-bound phosphatidylglycerol (PG), which produces lysylphosphatidylglycerol (LPG), a major component of the bacterial membrane with a positive net charge. LPG synthesis contributes to bacterial virulence as it is involved in the resistance mechanism against cationic antimicrobial peptides (CAMP) produces by the host's immune system (defensins, cathelicidins) and by the competing microorganisms.</text>
</comment>
<comment type="caution">
    <text evidence="16">The sequence shown here is derived from an EMBL/GenBank/DDBJ whole genome shotgun (WGS) entry which is preliminary data.</text>
</comment>
<protein>
    <recommendedName>
        <fullName evidence="4 14">Phosphatidylglycerol lysyltransferase</fullName>
        <ecNumber evidence="3 14">2.3.2.3</ecNumber>
    </recommendedName>
    <alternativeName>
        <fullName evidence="12 14">Lysylphosphatidylglycerol synthase</fullName>
    </alternativeName>
</protein>
<feature type="transmembrane region" description="Helical" evidence="14">
    <location>
        <begin position="401"/>
        <end position="434"/>
    </location>
</feature>
<feature type="transmembrane region" description="Helical" evidence="14">
    <location>
        <begin position="272"/>
        <end position="295"/>
    </location>
</feature>
<dbReference type="InterPro" id="IPR022791">
    <property type="entry name" value="L-PG_synthase/AglD"/>
</dbReference>
<comment type="catalytic activity">
    <reaction evidence="13 14">
        <text>L-lysyl-tRNA(Lys) + a 1,2-diacyl-sn-glycero-3-phospho-(1'-sn-glycerol) = a 1,2-diacyl-sn-glycero-3-phospho-1'-(3'-O-L-lysyl)-sn-glycerol + tRNA(Lys)</text>
        <dbReference type="Rhea" id="RHEA:10668"/>
        <dbReference type="Rhea" id="RHEA-COMP:9696"/>
        <dbReference type="Rhea" id="RHEA-COMP:9697"/>
        <dbReference type="ChEBI" id="CHEBI:64716"/>
        <dbReference type="ChEBI" id="CHEBI:75792"/>
        <dbReference type="ChEBI" id="CHEBI:78442"/>
        <dbReference type="ChEBI" id="CHEBI:78529"/>
        <dbReference type="EC" id="2.3.2.3"/>
    </reaction>
</comment>
<evidence type="ECO:0000259" key="15">
    <source>
        <dbReference type="Pfam" id="PF09924"/>
    </source>
</evidence>
<feature type="transmembrane region" description="Helical" evidence="14">
    <location>
        <begin position="446"/>
        <end position="470"/>
    </location>
</feature>
<dbReference type="PANTHER" id="PTHR34697">
    <property type="entry name" value="PHOSPHATIDYLGLYCEROL LYSYLTRANSFERASE"/>
    <property type="match status" value="1"/>
</dbReference>
<keyword evidence="11 14" id="KW-0046">Antibiotic resistance</keyword>
<evidence type="ECO:0000256" key="1">
    <source>
        <dbReference type="ARBA" id="ARBA00004651"/>
    </source>
</evidence>
<keyword evidence="5" id="KW-1003">Cell membrane</keyword>
<evidence type="ECO:0000256" key="7">
    <source>
        <dbReference type="ARBA" id="ARBA00022692"/>
    </source>
</evidence>
<feature type="transmembrane region" description="Helical" evidence="14">
    <location>
        <begin position="46"/>
        <end position="68"/>
    </location>
</feature>
<evidence type="ECO:0000256" key="14">
    <source>
        <dbReference type="RuleBase" id="RU363042"/>
    </source>
</evidence>
<organism evidence="16 17">
    <name type="scientific">Robertmurraya mangrovi</name>
    <dbReference type="NCBI Taxonomy" id="3098077"/>
    <lineage>
        <taxon>Bacteria</taxon>
        <taxon>Bacillati</taxon>
        <taxon>Bacillota</taxon>
        <taxon>Bacilli</taxon>
        <taxon>Bacillales</taxon>
        <taxon>Bacillaceae</taxon>
        <taxon>Robertmurraya</taxon>
    </lineage>
</organism>
<keyword evidence="7 14" id="KW-0812">Transmembrane</keyword>
<dbReference type="EC" id="2.3.2.3" evidence="3 14"/>
<proteinExistence type="inferred from homology"/>
<feature type="transmembrane region" description="Helical" evidence="14">
    <location>
        <begin position="128"/>
        <end position="150"/>
    </location>
</feature>
<dbReference type="InterPro" id="IPR016181">
    <property type="entry name" value="Acyl_CoA_acyltransferase"/>
</dbReference>
<evidence type="ECO:0000256" key="12">
    <source>
        <dbReference type="ARBA" id="ARBA00031899"/>
    </source>
</evidence>
<evidence type="ECO:0000256" key="6">
    <source>
        <dbReference type="ARBA" id="ARBA00022679"/>
    </source>
</evidence>
<name>A0ABU5IZT2_9BACI</name>
<evidence type="ECO:0000256" key="13">
    <source>
        <dbReference type="ARBA" id="ARBA00047540"/>
    </source>
</evidence>
<dbReference type="Pfam" id="PF09924">
    <property type="entry name" value="LPG_synthase_C"/>
    <property type="match status" value="1"/>
</dbReference>
<evidence type="ECO:0000313" key="16">
    <source>
        <dbReference type="EMBL" id="MDZ5472669.1"/>
    </source>
</evidence>
<dbReference type="SUPFAM" id="SSF55729">
    <property type="entry name" value="Acyl-CoA N-acyltransferases (Nat)"/>
    <property type="match status" value="1"/>
</dbReference>
<dbReference type="EMBL" id="JAXOFX010000008">
    <property type="protein sequence ID" value="MDZ5472669.1"/>
    <property type="molecule type" value="Genomic_DNA"/>
</dbReference>
<dbReference type="Proteomes" id="UP001290455">
    <property type="component" value="Unassembled WGS sequence"/>
</dbReference>
<comment type="subcellular location">
    <subcellularLocation>
        <location evidence="1 14">Cell membrane</location>
        <topology evidence="1 14">Multi-pass membrane protein</topology>
    </subcellularLocation>
</comment>
<feature type="transmembrane region" description="Helical" evidence="14">
    <location>
        <begin position="497"/>
        <end position="520"/>
    </location>
</feature>
<keyword evidence="6 14" id="KW-0808">Transferase</keyword>
<dbReference type="NCBIfam" id="NF033480">
    <property type="entry name" value="bifunc_MprF"/>
    <property type="match status" value="1"/>
</dbReference>
<evidence type="ECO:0000256" key="8">
    <source>
        <dbReference type="ARBA" id="ARBA00022989"/>
    </source>
</evidence>
<keyword evidence="9 14" id="KW-0443">Lipid metabolism</keyword>
<feature type="transmembrane region" description="Helical" evidence="14">
    <location>
        <begin position="162"/>
        <end position="184"/>
    </location>
</feature>
<evidence type="ECO:0000256" key="4">
    <source>
        <dbReference type="ARBA" id="ARBA00021546"/>
    </source>
</evidence>
<feature type="transmembrane region" description="Helical" evidence="14">
    <location>
        <begin position="230"/>
        <end position="260"/>
    </location>
</feature>
<evidence type="ECO:0000256" key="10">
    <source>
        <dbReference type="ARBA" id="ARBA00023136"/>
    </source>
</evidence>